<dbReference type="InterPro" id="IPR050549">
    <property type="entry name" value="MFS_Trehalose_Transporter"/>
</dbReference>
<keyword evidence="3 6" id="KW-1133">Transmembrane helix</keyword>
<dbReference type="InterPro" id="IPR020846">
    <property type="entry name" value="MFS_dom"/>
</dbReference>
<keyword evidence="9" id="KW-1185">Reference proteome</keyword>
<accession>A0AAN9Z0S4</accession>
<name>A0AAN9Z0S4_9ORTH</name>
<evidence type="ECO:0000256" key="2">
    <source>
        <dbReference type="ARBA" id="ARBA00022692"/>
    </source>
</evidence>
<evidence type="ECO:0000256" key="6">
    <source>
        <dbReference type="SAM" id="Phobius"/>
    </source>
</evidence>
<dbReference type="GO" id="GO:0022857">
    <property type="term" value="F:transmembrane transporter activity"/>
    <property type="evidence" value="ECO:0007669"/>
    <property type="project" value="InterPro"/>
</dbReference>
<keyword evidence="2 6" id="KW-0812">Transmembrane</keyword>
<protein>
    <recommendedName>
        <fullName evidence="7">Major facilitator superfamily (MFS) profile domain-containing protein</fullName>
    </recommendedName>
</protein>
<evidence type="ECO:0000313" key="9">
    <source>
        <dbReference type="Proteomes" id="UP001378592"/>
    </source>
</evidence>
<comment type="subcellular location">
    <subcellularLocation>
        <location evidence="1">Membrane</location>
        <topology evidence="1">Multi-pass membrane protein</topology>
    </subcellularLocation>
</comment>
<dbReference type="Gene3D" id="1.20.1250.20">
    <property type="entry name" value="MFS general substrate transporter like domains"/>
    <property type="match status" value="1"/>
</dbReference>
<dbReference type="EMBL" id="JAZDUA010000491">
    <property type="protein sequence ID" value="KAK7791873.1"/>
    <property type="molecule type" value="Genomic_DNA"/>
</dbReference>
<dbReference type="Pfam" id="PF00083">
    <property type="entry name" value="Sugar_tr"/>
    <property type="match status" value="1"/>
</dbReference>
<dbReference type="PANTHER" id="PTHR48021:SF47">
    <property type="entry name" value="GH17672P"/>
    <property type="match status" value="1"/>
</dbReference>
<evidence type="ECO:0000256" key="3">
    <source>
        <dbReference type="ARBA" id="ARBA00022989"/>
    </source>
</evidence>
<proteinExistence type="predicted"/>
<reference evidence="8 9" key="1">
    <citation type="submission" date="2024-03" db="EMBL/GenBank/DDBJ databases">
        <title>The genome assembly and annotation of the cricket Gryllus longicercus Weissman &amp; Gray.</title>
        <authorList>
            <person name="Szrajer S."/>
            <person name="Gray D."/>
            <person name="Ylla G."/>
        </authorList>
    </citation>
    <scope>NUCLEOTIDE SEQUENCE [LARGE SCALE GENOMIC DNA]</scope>
    <source>
        <strain evidence="8">DAG 2021-001</strain>
        <tissue evidence="8">Whole body minus gut</tissue>
    </source>
</reference>
<dbReference type="InterPro" id="IPR036259">
    <property type="entry name" value="MFS_trans_sf"/>
</dbReference>
<evidence type="ECO:0000256" key="1">
    <source>
        <dbReference type="ARBA" id="ARBA00004141"/>
    </source>
</evidence>
<gene>
    <name evidence="8" type="ORF">R5R35_010551</name>
</gene>
<keyword evidence="4 6" id="KW-0472">Membrane</keyword>
<dbReference type="InterPro" id="IPR005828">
    <property type="entry name" value="MFS_sugar_transport-like"/>
</dbReference>
<evidence type="ECO:0000313" key="8">
    <source>
        <dbReference type="EMBL" id="KAK7791873.1"/>
    </source>
</evidence>
<evidence type="ECO:0000259" key="7">
    <source>
        <dbReference type="PROSITE" id="PS50850"/>
    </source>
</evidence>
<feature type="region of interest" description="Disordered" evidence="5">
    <location>
        <begin position="87"/>
        <end position="110"/>
    </location>
</feature>
<sequence>MPVGSALAAWAFGRCADRLGRRFALLACGLVGALAWLLLLCERSSVQWVCASRILVGVQMGAIFTVFPVYVAEIAHVSLCPAAAANGPPEAAKSLPLSPLPADHRQSLLL</sequence>
<evidence type="ECO:0000256" key="4">
    <source>
        <dbReference type="ARBA" id="ARBA00023136"/>
    </source>
</evidence>
<dbReference type="Proteomes" id="UP001378592">
    <property type="component" value="Unassembled WGS sequence"/>
</dbReference>
<organism evidence="8 9">
    <name type="scientific">Gryllus longicercus</name>
    <dbReference type="NCBI Taxonomy" id="2509291"/>
    <lineage>
        <taxon>Eukaryota</taxon>
        <taxon>Metazoa</taxon>
        <taxon>Ecdysozoa</taxon>
        <taxon>Arthropoda</taxon>
        <taxon>Hexapoda</taxon>
        <taxon>Insecta</taxon>
        <taxon>Pterygota</taxon>
        <taxon>Neoptera</taxon>
        <taxon>Polyneoptera</taxon>
        <taxon>Orthoptera</taxon>
        <taxon>Ensifera</taxon>
        <taxon>Gryllidea</taxon>
        <taxon>Grylloidea</taxon>
        <taxon>Gryllidae</taxon>
        <taxon>Gryllinae</taxon>
        <taxon>Gryllus</taxon>
    </lineage>
</organism>
<dbReference type="SUPFAM" id="SSF103473">
    <property type="entry name" value="MFS general substrate transporter"/>
    <property type="match status" value="1"/>
</dbReference>
<dbReference type="PROSITE" id="PS50850">
    <property type="entry name" value="MFS"/>
    <property type="match status" value="1"/>
</dbReference>
<feature type="transmembrane region" description="Helical" evidence="6">
    <location>
        <begin position="23"/>
        <end position="41"/>
    </location>
</feature>
<comment type="caution">
    <text evidence="8">The sequence shown here is derived from an EMBL/GenBank/DDBJ whole genome shotgun (WGS) entry which is preliminary data.</text>
</comment>
<feature type="transmembrane region" description="Helical" evidence="6">
    <location>
        <begin position="53"/>
        <end position="71"/>
    </location>
</feature>
<dbReference type="GO" id="GO:0016020">
    <property type="term" value="C:membrane"/>
    <property type="evidence" value="ECO:0007669"/>
    <property type="project" value="UniProtKB-SubCell"/>
</dbReference>
<dbReference type="PANTHER" id="PTHR48021">
    <property type="match status" value="1"/>
</dbReference>
<dbReference type="AlphaFoldDB" id="A0AAN9Z0S4"/>
<evidence type="ECO:0000256" key="5">
    <source>
        <dbReference type="SAM" id="MobiDB-lite"/>
    </source>
</evidence>
<feature type="domain" description="Major facilitator superfamily (MFS) profile" evidence="7">
    <location>
        <begin position="1"/>
        <end position="110"/>
    </location>
</feature>